<dbReference type="AlphaFoldDB" id="A0A7J7L7T9"/>
<dbReference type="PANTHER" id="PTHR38543">
    <property type="entry name" value="OS04G0465800 PROTEIN"/>
    <property type="match status" value="1"/>
</dbReference>
<evidence type="ECO:0000256" key="1">
    <source>
        <dbReference type="SAM" id="Phobius"/>
    </source>
</evidence>
<feature type="transmembrane region" description="Helical" evidence="1">
    <location>
        <begin position="94"/>
        <end position="112"/>
    </location>
</feature>
<reference evidence="2 3" key="1">
    <citation type="journal article" date="2020" name="IScience">
        <title>Genome Sequencing of the Endangered Kingdonia uniflora (Circaeasteraceae, Ranunculales) Reveals Potential Mechanisms of Evolutionary Specialization.</title>
        <authorList>
            <person name="Sun Y."/>
            <person name="Deng T."/>
            <person name="Zhang A."/>
            <person name="Moore M.J."/>
            <person name="Landis J.B."/>
            <person name="Lin N."/>
            <person name="Zhang H."/>
            <person name="Zhang X."/>
            <person name="Huang J."/>
            <person name="Zhang X."/>
            <person name="Sun H."/>
            <person name="Wang H."/>
        </authorList>
    </citation>
    <scope>NUCLEOTIDE SEQUENCE [LARGE SCALE GENOMIC DNA]</scope>
    <source>
        <strain evidence="2">TB1705</strain>
        <tissue evidence="2">Leaf</tissue>
    </source>
</reference>
<keyword evidence="1" id="KW-0812">Transmembrane</keyword>
<organism evidence="2 3">
    <name type="scientific">Kingdonia uniflora</name>
    <dbReference type="NCBI Taxonomy" id="39325"/>
    <lineage>
        <taxon>Eukaryota</taxon>
        <taxon>Viridiplantae</taxon>
        <taxon>Streptophyta</taxon>
        <taxon>Embryophyta</taxon>
        <taxon>Tracheophyta</taxon>
        <taxon>Spermatophyta</taxon>
        <taxon>Magnoliopsida</taxon>
        <taxon>Ranunculales</taxon>
        <taxon>Circaeasteraceae</taxon>
        <taxon>Kingdonia</taxon>
    </lineage>
</organism>
<name>A0A7J7L7T9_9MAGN</name>
<dbReference type="Proteomes" id="UP000541444">
    <property type="component" value="Unassembled WGS sequence"/>
</dbReference>
<accession>A0A7J7L7T9</accession>
<comment type="caution">
    <text evidence="2">The sequence shown here is derived from an EMBL/GenBank/DDBJ whole genome shotgun (WGS) entry which is preliminary data.</text>
</comment>
<gene>
    <name evidence="2" type="ORF">GIB67_032528</name>
</gene>
<protein>
    <submittedName>
        <fullName evidence="2">Uncharacterized protein</fullName>
    </submittedName>
</protein>
<keyword evidence="3" id="KW-1185">Reference proteome</keyword>
<evidence type="ECO:0000313" key="3">
    <source>
        <dbReference type="Proteomes" id="UP000541444"/>
    </source>
</evidence>
<proteinExistence type="predicted"/>
<dbReference type="PANTHER" id="PTHR38543:SF1">
    <property type="entry name" value="OS04G0465800 PROTEIN"/>
    <property type="match status" value="1"/>
</dbReference>
<dbReference type="OrthoDB" id="2133268at2759"/>
<keyword evidence="1" id="KW-1133">Transmembrane helix</keyword>
<evidence type="ECO:0000313" key="2">
    <source>
        <dbReference type="EMBL" id="KAF6138634.1"/>
    </source>
</evidence>
<feature type="transmembrane region" description="Helical" evidence="1">
    <location>
        <begin position="6"/>
        <end position="30"/>
    </location>
</feature>
<sequence>MDTIHDPFFFIFILGLSLCVFNNWMSKILISRGILDSVSEFLFSRLQCLLLISAGSLPHFILDHLFEENSHSSIYTWILSTGWWKGRAPVNPDVVIVAGFLCTCLIGGFVYINRFIFRFHICL</sequence>
<dbReference type="EMBL" id="JACGCM010002568">
    <property type="protein sequence ID" value="KAF6138634.1"/>
    <property type="molecule type" value="Genomic_DNA"/>
</dbReference>
<keyword evidence="1" id="KW-0472">Membrane</keyword>